<evidence type="ECO:0000313" key="2">
    <source>
        <dbReference type="EMBL" id="ASS91329.1"/>
    </source>
</evidence>
<keyword evidence="1" id="KW-1133">Transmembrane helix</keyword>
<dbReference type="KEGG" id="apak:AP3564_14885"/>
<accession>A0A165XZA1</accession>
<evidence type="ECO:0000313" key="5">
    <source>
        <dbReference type="Proteomes" id="UP000214606"/>
    </source>
</evidence>
<dbReference type="RefSeq" id="WP_063387809.1">
    <property type="nucleotide sequence ID" value="NZ_CP017703.1"/>
</dbReference>
<keyword evidence="3" id="KW-0969">Cilium</keyword>
<dbReference type="Proteomes" id="UP000214606">
    <property type="component" value="Chromosome"/>
</dbReference>
<name>A0A165XZA1_9BACI</name>
<proteinExistence type="predicted"/>
<dbReference type="Proteomes" id="UP000076476">
    <property type="component" value="Unassembled WGS sequence"/>
</dbReference>
<dbReference type="STRING" id="33936.AZI98_08260"/>
<sequence length="113" mass="12598">MKKIGLFIAGAIAAIVLIANLGSIVGLLISLLVLYFSFKQFVKSDKKSKKWFWGIVGLIALSVSAANVPAILGLIAAYVLYLIFNNWKKSNDPYVSDDPFTNFEKQWESLKRQ</sequence>
<protein>
    <submittedName>
        <fullName evidence="3">Flagellar basal body rod protein</fullName>
    </submittedName>
</protein>
<keyword evidence="3" id="KW-0966">Cell projection</keyword>
<feature type="transmembrane region" description="Helical" evidence="1">
    <location>
        <begin position="6"/>
        <end position="39"/>
    </location>
</feature>
<dbReference type="EMBL" id="CP017703">
    <property type="protein sequence ID" value="ASS91329.1"/>
    <property type="molecule type" value="Genomic_DNA"/>
</dbReference>
<keyword evidence="3" id="KW-0282">Flagellum</keyword>
<dbReference type="GeneID" id="301126239"/>
<gene>
    <name evidence="2" type="ORF">AP3564_14885</name>
    <name evidence="3" type="ORF">AZI98_08260</name>
</gene>
<reference evidence="3 4" key="1">
    <citation type="submission" date="2016-04" db="EMBL/GenBank/DDBJ databases">
        <title>Draft genome sequence of Aeribacillus pallidus 8m3 from petroleum reservoir.</title>
        <authorList>
            <person name="Poltaraus A.B."/>
            <person name="Nazina T.N."/>
            <person name="Tourova T.P."/>
            <person name="Malakho S.M."/>
            <person name="Korshunova A.V."/>
            <person name="Sokolova D.S."/>
        </authorList>
    </citation>
    <scope>NUCLEOTIDE SEQUENCE [LARGE SCALE GENOMIC DNA]</scope>
    <source>
        <strain evidence="3 4">8m3</strain>
    </source>
</reference>
<evidence type="ECO:0000313" key="3">
    <source>
        <dbReference type="EMBL" id="KZN96558.1"/>
    </source>
</evidence>
<dbReference type="AlphaFoldDB" id="A0A165XZA1"/>
<accession>A0A163YE77</accession>
<keyword evidence="4" id="KW-1185">Reference proteome</keyword>
<reference evidence="2 5" key="2">
    <citation type="submission" date="2016-10" db="EMBL/GenBank/DDBJ databases">
        <title>The whole genome sequencing and assembly of Aeribacillus pallidus KCTC3564 strain.</title>
        <authorList>
            <person name="Lee Y.-J."/>
            <person name="Park M.-K."/>
            <person name="Yi H."/>
            <person name="Bahn Y.-S."/>
            <person name="Kim J.F."/>
            <person name="Lee D.-W."/>
        </authorList>
    </citation>
    <scope>NUCLEOTIDE SEQUENCE [LARGE SCALE GENOMIC DNA]</scope>
    <source>
        <strain evidence="2 5">KCTC3564</strain>
    </source>
</reference>
<dbReference type="OrthoDB" id="2971941at2"/>
<evidence type="ECO:0000256" key="1">
    <source>
        <dbReference type="SAM" id="Phobius"/>
    </source>
</evidence>
<organism evidence="3 4">
    <name type="scientific">Aeribacillus pallidus</name>
    <dbReference type="NCBI Taxonomy" id="33936"/>
    <lineage>
        <taxon>Bacteria</taxon>
        <taxon>Bacillati</taxon>
        <taxon>Bacillota</taxon>
        <taxon>Bacilli</taxon>
        <taxon>Bacillales</taxon>
        <taxon>Bacillaceae</taxon>
        <taxon>Aeribacillus</taxon>
    </lineage>
</organism>
<keyword evidence="1" id="KW-0472">Membrane</keyword>
<keyword evidence="1" id="KW-0812">Transmembrane</keyword>
<dbReference type="EMBL" id="LWBR01000020">
    <property type="protein sequence ID" value="KZN96558.1"/>
    <property type="molecule type" value="Genomic_DNA"/>
</dbReference>
<evidence type="ECO:0000313" key="4">
    <source>
        <dbReference type="Proteomes" id="UP000076476"/>
    </source>
</evidence>
<feature type="transmembrane region" description="Helical" evidence="1">
    <location>
        <begin position="51"/>
        <end position="84"/>
    </location>
</feature>